<comment type="subcellular location">
    <subcellularLocation>
        <location evidence="1">Mitochondrion matrix</location>
    </subcellularLocation>
</comment>
<comment type="similarity">
    <text evidence="4">Belongs to the GcvT family. CAF17/IBA57 subfamily.</text>
</comment>
<name>A0ABR4F2X5_9PEZI</name>
<proteinExistence type="inferred from homology"/>
<organism evidence="8 9">
    <name type="scientific">Diaporthe vaccinii</name>
    <dbReference type="NCBI Taxonomy" id="105482"/>
    <lineage>
        <taxon>Eukaryota</taxon>
        <taxon>Fungi</taxon>
        <taxon>Dikarya</taxon>
        <taxon>Ascomycota</taxon>
        <taxon>Pezizomycotina</taxon>
        <taxon>Sordariomycetes</taxon>
        <taxon>Sordariomycetidae</taxon>
        <taxon>Diaporthales</taxon>
        <taxon>Diaporthaceae</taxon>
        <taxon>Diaporthe</taxon>
        <taxon>Diaporthe eres species complex</taxon>
    </lineage>
</organism>
<evidence type="ECO:0000256" key="5">
    <source>
        <dbReference type="ARBA" id="ARBA00093637"/>
    </source>
</evidence>
<dbReference type="Pfam" id="PF25455">
    <property type="entry name" value="Beta-barrel_CAF17_C"/>
    <property type="match status" value="1"/>
</dbReference>
<dbReference type="NCBIfam" id="TIGR03317">
    <property type="entry name" value="ygfZ_signature"/>
    <property type="match status" value="1"/>
</dbReference>
<gene>
    <name evidence="8" type="ORF">FJTKL_02885</name>
</gene>
<sequence>MRPRGNIVPRRRGHPPAAAAPSFICSTCRFAAAATVSRPRRARPFSSTSPVHSYSLPPPPSPSGLVALSSRRLISVSGPDSPKFLQGVITQNILPPSASNGNSSSSHPAGAGSYAAFLNATGRVLHDVFVYPDARGSPGESFLIEVDAAEAPRLERHIKRYKLRAKFAVRLLDPGEVTVWHGWDDSGSNSTALDAGTGLDAPHGLVHLKDPRAPGLGYRMLTEAGREPAVGLERAADEDVYRVRRYLMGVPEGQLELLREGALPLEGNLDVMGGIDFRKGCYVGQELTIRTKHRGVVRKRILPAMIYGADGAEQPRQLEYLPGGSHPGGAVQSAASIPADTSIGRFEKRGRSAGKWLRGVGNVGLALCRLEIMTDVVLPGETAASSYTPADEFIMEREAGENGEEPFKVKIKAFVPDWLRQGLNEQQKH</sequence>
<dbReference type="SUPFAM" id="SSF103025">
    <property type="entry name" value="Folate-binding domain"/>
    <property type="match status" value="1"/>
</dbReference>
<dbReference type="InterPro" id="IPR017703">
    <property type="entry name" value="YgfZ/GCV_T_CS"/>
</dbReference>
<accession>A0ABR4F2X5</accession>
<evidence type="ECO:0000313" key="9">
    <source>
        <dbReference type="Proteomes" id="UP001600888"/>
    </source>
</evidence>
<reference evidence="8 9" key="1">
    <citation type="submission" date="2024-03" db="EMBL/GenBank/DDBJ databases">
        <title>A high-quality draft genome sequence of Diaporthe vaccinii, a causative agent of upright dieback and viscid rot disease in cranberry plants.</title>
        <authorList>
            <person name="Sarrasin M."/>
            <person name="Lang B.F."/>
            <person name="Burger G."/>
        </authorList>
    </citation>
    <scope>NUCLEOTIDE SEQUENCE [LARGE SCALE GENOMIC DNA]</scope>
    <source>
        <strain evidence="8 9">IS7</strain>
    </source>
</reference>
<evidence type="ECO:0000256" key="2">
    <source>
        <dbReference type="ARBA" id="ARBA00022946"/>
    </source>
</evidence>
<keyword evidence="3" id="KW-0496">Mitochondrion</keyword>
<evidence type="ECO:0000259" key="7">
    <source>
        <dbReference type="Pfam" id="PF25455"/>
    </source>
</evidence>
<dbReference type="Gene3D" id="3.30.1360.120">
    <property type="entry name" value="Probable tRNA modification gtpase trme, domain 1"/>
    <property type="match status" value="2"/>
</dbReference>
<evidence type="ECO:0000256" key="6">
    <source>
        <dbReference type="SAM" id="MobiDB-lite"/>
    </source>
</evidence>
<feature type="domain" description="CAF17 C-terminal" evidence="7">
    <location>
        <begin position="298"/>
        <end position="419"/>
    </location>
</feature>
<evidence type="ECO:0000256" key="4">
    <source>
        <dbReference type="ARBA" id="ARBA00093447"/>
    </source>
</evidence>
<dbReference type="EMBL" id="JBAWTH010000014">
    <property type="protein sequence ID" value="KAL2289056.1"/>
    <property type="molecule type" value="Genomic_DNA"/>
</dbReference>
<dbReference type="PANTHER" id="PTHR22602">
    <property type="entry name" value="TRANSFERASE CAF17, MITOCHONDRIAL-RELATED"/>
    <property type="match status" value="1"/>
</dbReference>
<dbReference type="InterPro" id="IPR057460">
    <property type="entry name" value="CAF17_C"/>
</dbReference>
<dbReference type="PANTHER" id="PTHR22602:SF0">
    <property type="entry name" value="TRANSFERASE CAF17, MITOCHONDRIAL-RELATED"/>
    <property type="match status" value="1"/>
</dbReference>
<evidence type="ECO:0000256" key="1">
    <source>
        <dbReference type="ARBA" id="ARBA00004305"/>
    </source>
</evidence>
<evidence type="ECO:0000256" key="3">
    <source>
        <dbReference type="ARBA" id="ARBA00023128"/>
    </source>
</evidence>
<evidence type="ECO:0000313" key="8">
    <source>
        <dbReference type="EMBL" id="KAL2289056.1"/>
    </source>
</evidence>
<protein>
    <recommendedName>
        <fullName evidence="5">Iron-sulfur cluster assembly factor IBA57 homolog, mitochondrial</fullName>
    </recommendedName>
</protein>
<keyword evidence="9" id="KW-1185">Reference proteome</keyword>
<dbReference type="Proteomes" id="UP001600888">
    <property type="component" value="Unassembled WGS sequence"/>
</dbReference>
<dbReference type="InterPro" id="IPR045179">
    <property type="entry name" value="YgfZ/GcvT"/>
</dbReference>
<dbReference type="InterPro" id="IPR027266">
    <property type="entry name" value="TrmE/GcvT-like"/>
</dbReference>
<comment type="caution">
    <text evidence="8">The sequence shown here is derived from an EMBL/GenBank/DDBJ whole genome shotgun (WGS) entry which is preliminary data.</text>
</comment>
<keyword evidence="2" id="KW-0809">Transit peptide</keyword>
<feature type="region of interest" description="Disordered" evidence="6">
    <location>
        <begin position="39"/>
        <end position="61"/>
    </location>
</feature>